<evidence type="ECO:0000259" key="2">
    <source>
        <dbReference type="Pfam" id="PF08977"/>
    </source>
</evidence>
<feature type="domain" description="Bypass-of-forespore C N-terminal" evidence="2">
    <location>
        <begin position="33"/>
        <end position="81"/>
    </location>
</feature>
<dbReference type="InterPro" id="IPR038118">
    <property type="entry name" value="BOFC_N_sf"/>
</dbReference>
<evidence type="ECO:0000313" key="4">
    <source>
        <dbReference type="Proteomes" id="UP000031829"/>
    </source>
</evidence>
<evidence type="ECO:0008006" key="5">
    <source>
        <dbReference type="Google" id="ProtNLM"/>
    </source>
</evidence>
<evidence type="ECO:0000313" key="3">
    <source>
        <dbReference type="EMBL" id="AJI25030.1"/>
    </source>
</evidence>
<evidence type="ECO:0000259" key="1">
    <source>
        <dbReference type="Pfam" id="PF08955"/>
    </source>
</evidence>
<proteinExistence type="predicted"/>
<dbReference type="InterPro" id="IPR038117">
    <property type="entry name" value="BofC_C_sf"/>
</dbReference>
<protein>
    <recommendedName>
        <fullName evidence="5">Bypass-of-forespore protein C</fullName>
    </recommendedName>
</protein>
<sequence length="178" mass="20798">MKKVIHQAAFLMIVSIVLCIMPYRADANEKEPMTLFLERVYVDGVISQEMIKSPSMTKKQLMKKYKNWRLLKETDQELVFRTSIDDISPILKENGYVGLSVNGILSAFEGKPAASQHIIQSFFQIDIKRLESYQHEQLKKGIRVQSKDEYLSLINFYKIYQLQQRPLSIKQPFFSMVK</sequence>
<dbReference type="HOGENOM" id="CLU_115308_1_0_9"/>
<feature type="domain" description="Bypass of forespore C C-terminal" evidence="1">
    <location>
        <begin position="85"/>
        <end position="157"/>
    </location>
</feature>
<dbReference type="Pfam" id="PF08955">
    <property type="entry name" value="BofC_C"/>
    <property type="match status" value="1"/>
</dbReference>
<accession>A0A0B6AJH9</accession>
<dbReference type="EMBL" id="CP009920">
    <property type="protein sequence ID" value="AJI25030.1"/>
    <property type="molecule type" value="Genomic_DNA"/>
</dbReference>
<dbReference type="InterPro" id="IPR015071">
    <property type="entry name" value="BOFC_N"/>
</dbReference>
<dbReference type="AlphaFoldDB" id="A0A0B6AJH9"/>
<dbReference type="Pfam" id="PF08977">
    <property type="entry name" value="BOFC_N"/>
    <property type="match status" value="1"/>
</dbReference>
<dbReference type="KEGG" id="bmeg:BG04_1637"/>
<organism evidence="3 4">
    <name type="scientific">Priestia megaterium (strain ATCC 14581 / DSM 32 / CCUG 1817 / JCM 2506 / NBRC 15308 / NCIMB 9376 / NCTC 10342 / NRRL B-14308 / VKM B-512 / Ford 19)</name>
    <name type="common">Bacillus megaterium</name>
    <dbReference type="NCBI Taxonomy" id="1348623"/>
    <lineage>
        <taxon>Bacteria</taxon>
        <taxon>Bacillati</taxon>
        <taxon>Bacillota</taxon>
        <taxon>Bacilli</taxon>
        <taxon>Bacillales</taxon>
        <taxon>Bacillaceae</taxon>
        <taxon>Priestia</taxon>
    </lineage>
</organism>
<gene>
    <name evidence="3" type="ORF">BG04_1637</name>
</gene>
<dbReference type="Proteomes" id="UP000031829">
    <property type="component" value="Chromosome"/>
</dbReference>
<dbReference type="InterPro" id="IPR015050">
    <property type="entry name" value="BofC_C"/>
</dbReference>
<name>A0A0B6AJH9_PRIM2</name>
<reference evidence="3 4" key="1">
    <citation type="journal article" date="2015" name="Genome Announc.">
        <title>Complete genome sequences for 35 biothreat assay-relevant bacillus species.</title>
        <authorList>
            <person name="Johnson S.L."/>
            <person name="Daligault H.E."/>
            <person name="Davenport K.W."/>
            <person name="Jaissle J."/>
            <person name="Frey K.G."/>
            <person name="Ladner J.T."/>
            <person name="Broomall S.M."/>
            <person name="Bishop-Lilly K.A."/>
            <person name="Bruce D.C."/>
            <person name="Gibbons H.S."/>
            <person name="Coyne S.R."/>
            <person name="Lo C.C."/>
            <person name="Meincke L."/>
            <person name="Munk A.C."/>
            <person name="Koroleva G.I."/>
            <person name="Rosenzweig C.N."/>
            <person name="Palacios G.F."/>
            <person name="Redden C.L."/>
            <person name="Minogue T.D."/>
            <person name="Chain P.S."/>
        </authorList>
    </citation>
    <scope>NUCLEOTIDE SEQUENCE [LARGE SCALE GENOMIC DNA]</scope>
    <source>
        <strain evidence="4">ATCC 14581 / DSM 32 / JCM 2506 / NBRC 15308 / NCIMB 9376 / NCTC 10342 / NRRL B-14308 / VKM B-512</strain>
    </source>
</reference>
<dbReference type="Gene3D" id="3.10.20.420">
    <property type="entry name" value="Bypass-of-forespore C, N-terminal domain"/>
    <property type="match status" value="1"/>
</dbReference>
<dbReference type="GeneID" id="93645102"/>
<dbReference type="Gene3D" id="3.30.70.1740">
    <property type="entry name" value="Bypass-of-forespore C, C-terminal domain"/>
    <property type="match status" value="1"/>
</dbReference>
<dbReference type="RefSeq" id="WP_034648793.1">
    <property type="nucleotide sequence ID" value="NZ_BCVB01000008.1"/>
</dbReference>